<gene>
    <name evidence="11" type="ORF">BO94DRAFT_522233</name>
</gene>
<dbReference type="InterPro" id="IPR043145">
    <property type="entry name" value="Znf_ZZ_sf"/>
</dbReference>
<dbReference type="InterPro" id="IPR018247">
    <property type="entry name" value="EF_Hand_1_Ca_BS"/>
</dbReference>
<evidence type="ECO:0000259" key="10">
    <source>
        <dbReference type="PROSITE" id="PS50222"/>
    </source>
</evidence>
<feature type="domain" description="EF-hand" evidence="10">
    <location>
        <begin position="413"/>
        <end position="448"/>
    </location>
</feature>
<keyword evidence="12" id="KW-1185">Reference proteome</keyword>
<dbReference type="PROSITE" id="PS00018">
    <property type="entry name" value="EF_HAND_1"/>
    <property type="match status" value="2"/>
</dbReference>
<feature type="compositionally biased region" description="Basic and acidic residues" evidence="7">
    <location>
        <begin position="530"/>
        <end position="539"/>
    </location>
</feature>
<protein>
    <submittedName>
        <fullName evidence="11">EF hand domain protein</fullName>
    </submittedName>
</protein>
<evidence type="ECO:0000313" key="12">
    <source>
        <dbReference type="Proteomes" id="UP000246702"/>
    </source>
</evidence>
<dbReference type="SMART" id="SM00054">
    <property type="entry name" value="EFh"/>
    <property type="match status" value="2"/>
</dbReference>
<dbReference type="CDD" id="cd02340">
    <property type="entry name" value="ZZ_NBR1_like"/>
    <property type="match status" value="1"/>
</dbReference>
<dbReference type="Pfam" id="PF00569">
    <property type="entry name" value="ZZ"/>
    <property type="match status" value="1"/>
</dbReference>
<keyword evidence="5" id="KW-0106">Calcium</keyword>
<dbReference type="PRINTS" id="PR00450">
    <property type="entry name" value="RECOVERIN"/>
</dbReference>
<dbReference type="AlphaFoldDB" id="A0A317VXI8"/>
<dbReference type="EMBL" id="MSFK01000024">
    <property type="protein sequence ID" value="PWY78505.1"/>
    <property type="molecule type" value="Genomic_DNA"/>
</dbReference>
<evidence type="ECO:0000259" key="9">
    <source>
        <dbReference type="PROSITE" id="PS50135"/>
    </source>
</evidence>
<dbReference type="PROSITE" id="PS50222">
    <property type="entry name" value="EF_HAND_2"/>
    <property type="match status" value="2"/>
</dbReference>
<dbReference type="InterPro" id="IPR000433">
    <property type="entry name" value="Znf_ZZ"/>
</dbReference>
<accession>A0A317VXI8</accession>
<keyword evidence="1" id="KW-0479">Metal-binding</keyword>
<keyword evidence="4" id="KW-0862">Zinc</keyword>
<feature type="compositionally biased region" description="Pro residues" evidence="7">
    <location>
        <begin position="897"/>
        <end position="920"/>
    </location>
</feature>
<feature type="region of interest" description="Disordered" evidence="7">
    <location>
        <begin position="197"/>
        <end position="227"/>
    </location>
</feature>
<evidence type="ECO:0000313" key="11">
    <source>
        <dbReference type="EMBL" id="PWY78505.1"/>
    </source>
</evidence>
<dbReference type="InterPro" id="IPR002048">
    <property type="entry name" value="EF_hand_dom"/>
</dbReference>
<feature type="compositionally biased region" description="Low complexity" evidence="7">
    <location>
        <begin position="873"/>
        <end position="894"/>
    </location>
</feature>
<dbReference type="PANTHER" id="PTHR23055:SF187">
    <property type="entry name" value="EF HAND DOMAIN PROTEIN (AFU_ORTHOLOGUE AFUA_6G07310)"/>
    <property type="match status" value="1"/>
</dbReference>
<feature type="compositionally biased region" description="Acidic residues" evidence="7">
    <location>
        <begin position="718"/>
        <end position="732"/>
    </location>
</feature>
<dbReference type="GO" id="GO:0005829">
    <property type="term" value="C:cytosol"/>
    <property type="evidence" value="ECO:0007669"/>
    <property type="project" value="TreeGrafter"/>
</dbReference>
<dbReference type="Gene3D" id="1.10.238.10">
    <property type="entry name" value="EF-hand"/>
    <property type="match status" value="1"/>
</dbReference>
<dbReference type="SUPFAM" id="SSF57850">
    <property type="entry name" value="RING/U-box"/>
    <property type="match status" value="1"/>
</dbReference>
<dbReference type="RefSeq" id="XP_025464814.1">
    <property type="nucleotide sequence ID" value="XM_025610174.1"/>
</dbReference>
<feature type="region of interest" description="Disordered" evidence="7">
    <location>
        <begin position="837"/>
        <end position="924"/>
    </location>
</feature>
<feature type="region of interest" description="Disordered" evidence="7">
    <location>
        <begin position="516"/>
        <end position="541"/>
    </location>
</feature>
<keyword evidence="8" id="KW-0812">Transmembrane</keyword>
<dbReference type="PROSITE" id="PS01357">
    <property type="entry name" value="ZF_ZZ_1"/>
    <property type="match status" value="1"/>
</dbReference>
<feature type="transmembrane region" description="Helical" evidence="8">
    <location>
        <begin position="16"/>
        <end position="33"/>
    </location>
</feature>
<feature type="compositionally biased region" description="Polar residues" evidence="7">
    <location>
        <begin position="207"/>
        <end position="221"/>
    </location>
</feature>
<feature type="compositionally biased region" description="Basic residues" evidence="7">
    <location>
        <begin position="46"/>
        <end position="57"/>
    </location>
</feature>
<dbReference type="CDD" id="cd00051">
    <property type="entry name" value="EFh"/>
    <property type="match status" value="1"/>
</dbReference>
<keyword evidence="3 6" id="KW-0863">Zinc-finger</keyword>
<dbReference type="GO" id="GO:0016020">
    <property type="term" value="C:membrane"/>
    <property type="evidence" value="ECO:0007669"/>
    <property type="project" value="TreeGrafter"/>
</dbReference>
<evidence type="ECO:0000256" key="6">
    <source>
        <dbReference type="PROSITE-ProRule" id="PRU00228"/>
    </source>
</evidence>
<evidence type="ECO:0000256" key="7">
    <source>
        <dbReference type="SAM" id="MobiDB-lite"/>
    </source>
</evidence>
<evidence type="ECO:0000256" key="3">
    <source>
        <dbReference type="ARBA" id="ARBA00022771"/>
    </source>
</evidence>
<dbReference type="STRING" id="1450535.A0A317VXI8"/>
<dbReference type="GO" id="GO:0005509">
    <property type="term" value="F:calcium ion binding"/>
    <property type="evidence" value="ECO:0007669"/>
    <property type="project" value="InterPro"/>
</dbReference>
<dbReference type="GeneID" id="37112317"/>
<reference evidence="11 12" key="1">
    <citation type="submission" date="2016-12" db="EMBL/GenBank/DDBJ databases">
        <title>The genomes of Aspergillus section Nigri reveals drivers in fungal speciation.</title>
        <authorList>
            <consortium name="DOE Joint Genome Institute"/>
            <person name="Vesth T.C."/>
            <person name="Nybo J."/>
            <person name="Theobald S."/>
            <person name="Brandl J."/>
            <person name="Frisvad J.C."/>
            <person name="Nielsen K.F."/>
            <person name="Lyhne E.K."/>
            <person name="Kogle M.E."/>
            <person name="Kuo A."/>
            <person name="Riley R."/>
            <person name="Clum A."/>
            <person name="Nolan M."/>
            <person name="Lipzen A."/>
            <person name="Salamov A."/>
            <person name="Henrissat B."/>
            <person name="Wiebenga A."/>
            <person name="De Vries R.P."/>
            <person name="Grigoriev I.V."/>
            <person name="Mortensen U.H."/>
            <person name="Andersen M.R."/>
            <person name="Baker S.E."/>
        </authorList>
    </citation>
    <scope>NUCLEOTIDE SEQUENCE [LARGE SCALE GENOMIC DNA]</scope>
    <source>
        <strain evidence="11 12">CBS 115572</strain>
    </source>
</reference>
<feature type="domain" description="ZZ-type" evidence="9">
    <location>
        <begin position="273"/>
        <end position="325"/>
    </location>
</feature>
<dbReference type="Gene3D" id="3.30.60.90">
    <property type="match status" value="1"/>
</dbReference>
<dbReference type="Pfam" id="PF13202">
    <property type="entry name" value="EF-hand_5"/>
    <property type="match status" value="1"/>
</dbReference>
<feature type="domain" description="EF-hand" evidence="10">
    <location>
        <begin position="449"/>
        <end position="484"/>
    </location>
</feature>
<dbReference type="PANTHER" id="PTHR23055">
    <property type="entry name" value="CALCIUM BINDING PROTEINS"/>
    <property type="match status" value="1"/>
</dbReference>
<feature type="compositionally biased region" description="Low complexity" evidence="7">
    <location>
        <begin position="62"/>
        <end position="72"/>
    </location>
</feature>
<dbReference type="SUPFAM" id="SSF47473">
    <property type="entry name" value="EF-hand"/>
    <property type="match status" value="1"/>
</dbReference>
<dbReference type="SMART" id="SM00291">
    <property type="entry name" value="ZnF_ZZ"/>
    <property type="match status" value="1"/>
</dbReference>
<name>A0A317VXI8_9EURO</name>
<keyword evidence="8" id="KW-1133">Transmembrane helix</keyword>
<dbReference type="Proteomes" id="UP000246702">
    <property type="component" value="Unassembled WGS sequence"/>
</dbReference>
<comment type="caution">
    <text evidence="11">The sequence shown here is derived from an EMBL/GenBank/DDBJ whole genome shotgun (WGS) entry which is preliminary data.</text>
</comment>
<keyword evidence="2" id="KW-0677">Repeat</keyword>
<proteinExistence type="predicted"/>
<feature type="region of interest" description="Disordered" evidence="7">
    <location>
        <begin position="42"/>
        <end position="72"/>
    </location>
</feature>
<dbReference type="Pfam" id="PF13405">
    <property type="entry name" value="EF-hand_6"/>
    <property type="match status" value="1"/>
</dbReference>
<keyword evidence="8" id="KW-0472">Membrane</keyword>
<dbReference type="PROSITE" id="PS50135">
    <property type="entry name" value="ZF_ZZ_2"/>
    <property type="match status" value="1"/>
</dbReference>
<dbReference type="InterPro" id="IPR028846">
    <property type="entry name" value="Recoverin"/>
</dbReference>
<feature type="region of interest" description="Disordered" evidence="7">
    <location>
        <begin position="587"/>
        <end position="635"/>
    </location>
</feature>
<dbReference type="InterPro" id="IPR011992">
    <property type="entry name" value="EF-hand-dom_pair"/>
</dbReference>
<sequence length="977" mass="109849">MPDTHPRPALARYRPILYLLSGVAAAYAILYIHNHILSTSTSQNTLRRRKAVRHQRRRGEAEPANAAAADTPSSRAIAHLEQLERQNGVYGTFRIETEDGRRVESGLLPSLLATRDQLMEEVGVPQNHAERMREMMEDTFLESFLAMDFPPTHTLEEGTPERDFLTEQLQRRGISRAGIERALVRFNDDNNYGEELRRRRQNGERVTLSTSTFPEESSPAQNMDGGETVVDDQSVFSWRDGNNDSSPTREGQNLLNLLYHIAEDQARRDGYIHRGVTCNSCGAMPILGIRYRCANCIDYDLCETCEAMGVHIKTHLFYKVRIPAPFLGNPRQSQPVWYPGKPAMLPRSVSRSLSKRLMKETGFDNTEFEALWDQFRCLANHEWDDDPNKLHMAIDRKTFDRCFVPNTSIRPPPPSLIYDRMFAFYDTNSDGLIGFEEFLKGIASLNNKSNDERLRRVFRGYDIDGDGYIERKDFLRVFRAYYALSRELTRDMVAGMEDDFLEGGARDVVLGSQPISSAFPGSIPSGEASRTGEGKRINQDGDLEIVDNESIVRPDRTDTADRHSVVGDAAVRSQFGSVRPMYATAARLETPSGSGVAHASGSNTRRDIHSEDAPDDASNSSGGSDRWPPPEGQVRDHDIVDALGSYVPLNDITDPADRDRVGAAVYNRMYAQGRHNVQVTHSTGVHERWQRRRFYTDEEDGATVPQGYHSDMDVGSLTEDEDEDEVEDDEPQPESHPPSPRSRSSSKVRFQDDLTDDYDVQSNPSTSSRSILVGERWGGFEIPAVERDVGKEILYQVTQQGFNELLDLLFKPKEDLLMEAFHTRAERKMWAHEIERLEQMDSGTPVVQEERQPADEPDEPPESTMLRLDPNGTTSFPAPASPSISSPEAEATAPKHSPSPIPPLPSSPTLPRRTSPPRPPSKAKLAHLAHLEKIEREAKERGGSGAKLNFNEFAQRMAMDRGRTLAFVASWIEMASF</sequence>
<organism evidence="11 12">
    <name type="scientific">Aspergillus sclerotioniger CBS 115572</name>
    <dbReference type="NCBI Taxonomy" id="1450535"/>
    <lineage>
        <taxon>Eukaryota</taxon>
        <taxon>Fungi</taxon>
        <taxon>Dikarya</taxon>
        <taxon>Ascomycota</taxon>
        <taxon>Pezizomycotina</taxon>
        <taxon>Eurotiomycetes</taxon>
        <taxon>Eurotiomycetidae</taxon>
        <taxon>Eurotiales</taxon>
        <taxon>Aspergillaceae</taxon>
        <taxon>Aspergillus</taxon>
        <taxon>Aspergillus subgen. Circumdati</taxon>
    </lineage>
</organism>
<evidence type="ECO:0000256" key="2">
    <source>
        <dbReference type="ARBA" id="ARBA00022737"/>
    </source>
</evidence>
<evidence type="ECO:0000256" key="4">
    <source>
        <dbReference type="ARBA" id="ARBA00022833"/>
    </source>
</evidence>
<dbReference type="GO" id="GO:0008270">
    <property type="term" value="F:zinc ion binding"/>
    <property type="evidence" value="ECO:0007669"/>
    <property type="project" value="UniProtKB-KW"/>
</dbReference>
<evidence type="ECO:0000256" key="5">
    <source>
        <dbReference type="ARBA" id="ARBA00022837"/>
    </source>
</evidence>
<evidence type="ECO:0000256" key="8">
    <source>
        <dbReference type="SAM" id="Phobius"/>
    </source>
</evidence>
<dbReference type="OrthoDB" id="2122982at2759"/>
<evidence type="ECO:0000256" key="1">
    <source>
        <dbReference type="ARBA" id="ARBA00022723"/>
    </source>
</evidence>
<feature type="region of interest" description="Disordered" evidence="7">
    <location>
        <begin position="697"/>
        <end position="749"/>
    </location>
</feature>